<dbReference type="Proteomes" id="UP000032279">
    <property type="component" value="Unassembled WGS sequence"/>
</dbReference>
<dbReference type="AlphaFoldDB" id="A0A0D1A8S2"/>
<proteinExistence type="predicted"/>
<name>A0A0D1A8S2_9LACO</name>
<gene>
    <name evidence="1" type="ORF">WDC_1271</name>
</gene>
<sequence>MVSIARKATFPELKKRALAVVICSLIRPLKISTLSNVLALYVTTTDVAVTRLLKKIL</sequence>
<comment type="caution">
    <text evidence="1">The sequence shown here is derived from an EMBL/GenBank/DDBJ whole genome shotgun (WGS) entry which is preliminary data.</text>
</comment>
<accession>A0A0D1A8S2</accession>
<reference evidence="1 2" key="1">
    <citation type="submission" date="2013-08" db="EMBL/GenBank/DDBJ databases">
        <title>Lactobacillus wasatchii sp. WDC04, a late gas producing bacteria isolated from aged chedder cheese.</title>
        <authorList>
            <person name="Oberg C.J."/>
            <person name="Culumber M."/>
            <person name="McMahon D.J."/>
            <person name="Broadbent J.R."/>
            <person name="Oberg T.S."/>
            <person name="Ortaki F."/>
        </authorList>
    </citation>
    <scope>NUCLEOTIDE SEQUENCE [LARGE SCALE GENOMIC DNA]</scope>
    <source>
        <strain evidence="1 2">WDC04</strain>
    </source>
</reference>
<protein>
    <submittedName>
        <fullName evidence="1">Uncharacterized protein</fullName>
    </submittedName>
</protein>
<evidence type="ECO:0000313" key="2">
    <source>
        <dbReference type="Proteomes" id="UP000032279"/>
    </source>
</evidence>
<evidence type="ECO:0000313" key="1">
    <source>
        <dbReference type="EMBL" id="KIS03151.1"/>
    </source>
</evidence>
<keyword evidence="2" id="KW-1185">Reference proteome</keyword>
<organism evidence="1 2">
    <name type="scientific">Paucilactobacillus wasatchensis</name>
    <dbReference type="NCBI Taxonomy" id="1335616"/>
    <lineage>
        <taxon>Bacteria</taxon>
        <taxon>Bacillati</taxon>
        <taxon>Bacillota</taxon>
        <taxon>Bacilli</taxon>
        <taxon>Lactobacillales</taxon>
        <taxon>Lactobacillaceae</taxon>
        <taxon>Paucilactobacillus</taxon>
    </lineage>
</organism>
<dbReference type="EMBL" id="AWTT01000030">
    <property type="protein sequence ID" value="KIS03151.1"/>
    <property type="molecule type" value="Genomic_DNA"/>
</dbReference>